<dbReference type="EMBL" id="CP113787">
    <property type="protein sequence ID" value="WAL42633.1"/>
    <property type="molecule type" value="Genomic_DNA"/>
</dbReference>
<sequence>MARQAGYYEWDDDLTPGKKKEGGWHQNLYDTEGRLKGSARFVPVDDDQEDPIVVTETMYVPADERLSKTQEMVADIIASVIVKLIEDGAKATTPRVKRWWNETAVPFAKEKTNSWKRRHTARHSEKKPQSVEGIVIDDVASSTEESSSATIMPTDERPVMSSAEAQARLLAAVAARAYSDEQLRMVSGSQIIDVENVATVQSALAQVPREHLVELIKYMTRNPRLLEESSLANLASLIGIVDQPENMPADGMTNAE</sequence>
<dbReference type="AlphaFoldDB" id="A0AA47INM4"/>
<evidence type="ECO:0000313" key="3">
    <source>
        <dbReference type="Proteomes" id="UP001163127"/>
    </source>
</evidence>
<protein>
    <submittedName>
        <fullName evidence="2">Uncharacterized protein</fullName>
    </submittedName>
</protein>
<organism evidence="2 3">
    <name type="scientific">Actinomyces naeslundii</name>
    <dbReference type="NCBI Taxonomy" id="1655"/>
    <lineage>
        <taxon>Bacteria</taxon>
        <taxon>Bacillati</taxon>
        <taxon>Actinomycetota</taxon>
        <taxon>Actinomycetes</taxon>
        <taxon>Actinomycetales</taxon>
        <taxon>Actinomycetaceae</taxon>
        <taxon>Actinomyces</taxon>
    </lineage>
</organism>
<gene>
    <name evidence="2" type="ORF">OFA60_11405</name>
</gene>
<reference evidence="2" key="1">
    <citation type="submission" date="2022-11" db="EMBL/GenBank/DDBJ databases">
        <title>Dental biofilm bacteria. Genome sequencing and assembly.</title>
        <authorList>
            <person name="Robertsson C."/>
        </authorList>
    </citation>
    <scope>NUCLEOTIDE SEQUENCE</scope>
    <source>
        <strain evidence="2">CW</strain>
    </source>
</reference>
<evidence type="ECO:0000256" key="1">
    <source>
        <dbReference type="SAM" id="MobiDB-lite"/>
    </source>
</evidence>
<dbReference type="Proteomes" id="UP001163127">
    <property type="component" value="Chromosome"/>
</dbReference>
<evidence type="ECO:0000313" key="2">
    <source>
        <dbReference type="EMBL" id="WAL42633.1"/>
    </source>
</evidence>
<dbReference type="RefSeq" id="WP_144033465.1">
    <property type="nucleotide sequence ID" value="NZ_CP113787.1"/>
</dbReference>
<accession>A0AA47INM4</accession>
<name>A0AA47INM4_ACTNA</name>
<proteinExistence type="predicted"/>
<feature type="region of interest" description="Disordered" evidence="1">
    <location>
        <begin position="1"/>
        <end position="24"/>
    </location>
</feature>